<evidence type="ECO:0000313" key="4">
    <source>
        <dbReference type="Proteomes" id="UP000193986"/>
    </source>
</evidence>
<dbReference type="OrthoDB" id="5283654at2759"/>
<dbReference type="PANTHER" id="PTHR47706:SF9">
    <property type="entry name" value="NMRA-LIKE DOMAIN-CONTAINING PROTEIN-RELATED"/>
    <property type="match status" value="1"/>
</dbReference>
<keyword evidence="1" id="KW-0521">NADP</keyword>
<proteinExistence type="predicted"/>
<dbReference type="AlphaFoldDB" id="A0A1Y2B3M0"/>
<sequence length="267" mass="28722">MSHTIGLLGHTGGIGKAIFSTLLPAVEEGKVKLVVFHRASSDVSNVPSTIEKREIDLENPDADKLAQQVKGIHTFISAVGIPAQTLQYPLIDALAKSSDLVTTMLAEFGFPWDKSDGANSLLPIPYLQAQIKAKALESGLALTEIKGGLFHDFFFGINFSGTDIKNNTVQVYNSSLSNPLQLASQAYIGTGTAQIALLPPAEIKGKDFYLYSHEFTGAEIVDVLAKVNGEKPKLIEITKEEIDKTVEGGGFPGIMAAGIRHWGNNDW</sequence>
<dbReference type="Proteomes" id="UP000193986">
    <property type="component" value="Unassembled WGS sequence"/>
</dbReference>
<evidence type="ECO:0000313" key="3">
    <source>
        <dbReference type="EMBL" id="ORY29160.1"/>
    </source>
</evidence>
<accession>A0A1Y2B3M0</accession>
<evidence type="ECO:0000256" key="1">
    <source>
        <dbReference type="ARBA" id="ARBA00022857"/>
    </source>
</evidence>
<dbReference type="Gene3D" id="3.90.25.10">
    <property type="entry name" value="UDP-galactose 4-epimerase, domain 1"/>
    <property type="match status" value="1"/>
</dbReference>
<protein>
    <submittedName>
        <fullName evidence="3">Uncharacterized protein</fullName>
    </submittedName>
</protein>
<dbReference type="Gene3D" id="3.40.50.720">
    <property type="entry name" value="NAD(P)-binding Rossmann-like Domain"/>
    <property type="match status" value="1"/>
</dbReference>
<name>A0A1Y2B3M0_9TREE</name>
<dbReference type="InterPro" id="IPR036291">
    <property type="entry name" value="NAD(P)-bd_dom_sf"/>
</dbReference>
<dbReference type="STRING" id="71784.A0A1Y2B3M0"/>
<dbReference type="SUPFAM" id="SSF51735">
    <property type="entry name" value="NAD(P)-binding Rossmann-fold domains"/>
    <property type="match status" value="1"/>
</dbReference>
<comment type="caution">
    <text evidence="3">The sequence shown here is derived from an EMBL/GenBank/DDBJ whole genome shotgun (WGS) entry which is preliminary data.</text>
</comment>
<keyword evidence="4" id="KW-1185">Reference proteome</keyword>
<feature type="non-terminal residue" evidence="3">
    <location>
        <position position="267"/>
    </location>
</feature>
<keyword evidence="2" id="KW-0560">Oxidoreductase</keyword>
<organism evidence="3 4">
    <name type="scientific">Naematelia encephala</name>
    <dbReference type="NCBI Taxonomy" id="71784"/>
    <lineage>
        <taxon>Eukaryota</taxon>
        <taxon>Fungi</taxon>
        <taxon>Dikarya</taxon>
        <taxon>Basidiomycota</taxon>
        <taxon>Agaricomycotina</taxon>
        <taxon>Tremellomycetes</taxon>
        <taxon>Tremellales</taxon>
        <taxon>Naemateliaceae</taxon>
        <taxon>Naematelia</taxon>
    </lineage>
</organism>
<dbReference type="InterPro" id="IPR051609">
    <property type="entry name" value="NmrA/Isoflavone_reductase-like"/>
</dbReference>
<dbReference type="PANTHER" id="PTHR47706">
    <property type="entry name" value="NMRA-LIKE FAMILY PROTEIN"/>
    <property type="match status" value="1"/>
</dbReference>
<gene>
    <name evidence="3" type="ORF">BCR39DRAFT_454166</name>
</gene>
<dbReference type="EMBL" id="MCFC01000027">
    <property type="protein sequence ID" value="ORY29160.1"/>
    <property type="molecule type" value="Genomic_DNA"/>
</dbReference>
<evidence type="ECO:0000256" key="2">
    <source>
        <dbReference type="ARBA" id="ARBA00023002"/>
    </source>
</evidence>
<dbReference type="GO" id="GO:0016491">
    <property type="term" value="F:oxidoreductase activity"/>
    <property type="evidence" value="ECO:0007669"/>
    <property type="project" value="UniProtKB-KW"/>
</dbReference>
<reference evidence="3 4" key="1">
    <citation type="submission" date="2016-07" db="EMBL/GenBank/DDBJ databases">
        <title>Pervasive Adenine N6-methylation of Active Genes in Fungi.</title>
        <authorList>
            <consortium name="DOE Joint Genome Institute"/>
            <person name="Mondo S.J."/>
            <person name="Dannebaum R.O."/>
            <person name="Kuo R.C."/>
            <person name="Labutti K."/>
            <person name="Haridas S."/>
            <person name="Kuo A."/>
            <person name="Salamov A."/>
            <person name="Ahrendt S.R."/>
            <person name="Lipzen A."/>
            <person name="Sullivan W."/>
            <person name="Andreopoulos W.B."/>
            <person name="Clum A."/>
            <person name="Lindquist E."/>
            <person name="Daum C."/>
            <person name="Ramamoorthy G.K."/>
            <person name="Gryganskyi A."/>
            <person name="Culley D."/>
            <person name="Magnuson J.K."/>
            <person name="James T.Y."/>
            <person name="O'Malley M.A."/>
            <person name="Stajich J.E."/>
            <person name="Spatafora J.W."/>
            <person name="Visel A."/>
            <person name="Grigoriev I.V."/>
        </authorList>
    </citation>
    <scope>NUCLEOTIDE SEQUENCE [LARGE SCALE GENOMIC DNA]</scope>
    <source>
        <strain evidence="3 4">68-887.2</strain>
    </source>
</reference>
<dbReference type="InParanoid" id="A0A1Y2B3M0"/>